<accession>A0A559JVL1</accession>
<evidence type="ECO:0000259" key="1">
    <source>
        <dbReference type="PROSITE" id="PS51704"/>
    </source>
</evidence>
<dbReference type="GO" id="GO:0006629">
    <property type="term" value="P:lipid metabolic process"/>
    <property type="evidence" value="ECO:0007669"/>
    <property type="project" value="InterPro"/>
</dbReference>
<dbReference type="Gene3D" id="3.20.20.190">
    <property type="entry name" value="Phosphatidylinositol (PI) phosphodiesterase"/>
    <property type="match status" value="1"/>
</dbReference>
<dbReference type="AlphaFoldDB" id="A0A559JVL1"/>
<organism evidence="2 3">
    <name type="scientific">Paenibacillus cremeus</name>
    <dbReference type="NCBI Taxonomy" id="2163881"/>
    <lineage>
        <taxon>Bacteria</taxon>
        <taxon>Bacillati</taxon>
        <taxon>Bacillota</taxon>
        <taxon>Bacilli</taxon>
        <taxon>Bacillales</taxon>
        <taxon>Paenibacillaceae</taxon>
        <taxon>Paenibacillus</taxon>
    </lineage>
</organism>
<comment type="caution">
    <text evidence="2">The sequence shown here is derived from an EMBL/GenBank/DDBJ whole genome shotgun (WGS) entry which is preliminary data.</text>
</comment>
<evidence type="ECO:0000313" key="2">
    <source>
        <dbReference type="EMBL" id="TVY03922.1"/>
    </source>
</evidence>
<protein>
    <submittedName>
        <fullName evidence="2">Glycerophosphodiester phosphodiesterase</fullName>
    </submittedName>
</protein>
<dbReference type="OrthoDB" id="384721at2"/>
<dbReference type="GO" id="GO:0008081">
    <property type="term" value="F:phosphoric diester hydrolase activity"/>
    <property type="evidence" value="ECO:0007669"/>
    <property type="project" value="InterPro"/>
</dbReference>
<dbReference type="PANTHER" id="PTHR46211">
    <property type="entry name" value="GLYCEROPHOSPHORYL DIESTER PHOSPHODIESTERASE"/>
    <property type="match status" value="1"/>
</dbReference>
<name>A0A559JVL1_9BACL</name>
<dbReference type="CDD" id="cd08556">
    <property type="entry name" value="GDPD"/>
    <property type="match status" value="1"/>
</dbReference>
<dbReference type="Proteomes" id="UP000317036">
    <property type="component" value="Unassembled WGS sequence"/>
</dbReference>
<gene>
    <name evidence="2" type="ORF">FPZ49_31250</name>
</gene>
<dbReference type="SUPFAM" id="SSF51695">
    <property type="entry name" value="PLC-like phosphodiesterases"/>
    <property type="match status" value="1"/>
</dbReference>
<sequence length="245" mass="26851">MTLPFITAHTGCMNTPDNSVESLELGLRSGADIVEVDIGATKDGVAVLLHDSEVHLASRGVCKLSELTFEELQSDEIIDKHDGRKSRIVSLAEILPIVKASGKRVNLDLKSDACIEPMAKLVLAENMLDQAFLSGTEAARAAYIQKHHPEIRKVLNANSALFKETDYMSAVKQTIEEALAASCIGININYKLCRAELVEAAQSVQLPVYVWTVNDEEEIKRMIGLGVRSITTRDVPAVIRAFQSY</sequence>
<dbReference type="InterPro" id="IPR017946">
    <property type="entry name" value="PLC-like_Pdiesterase_TIM-brl"/>
</dbReference>
<evidence type="ECO:0000313" key="3">
    <source>
        <dbReference type="Proteomes" id="UP000317036"/>
    </source>
</evidence>
<keyword evidence="3" id="KW-1185">Reference proteome</keyword>
<dbReference type="PROSITE" id="PS51704">
    <property type="entry name" value="GP_PDE"/>
    <property type="match status" value="1"/>
</dbReference>
<reference evidence="2 3" key="1">
    <citation type="submission" date="2019-07" db="EMBL/GenBank/DDBJ databases">
        <authorList>
            <person name="Kim J."/>
        </authorList>
    </citation>
    <scope>NUCLEOTIDE SEQUENCE [LARGE SCALE GENOMIC DNA]</scope>
    <source>
        <strain evidence="2 3">JC52</strain>
    </source>
</reference>
<dbReference type="RefSeq" id="WP_144854228.1">
    <property type="nucleotide sequence ID" value="NZ_VNJI01000063.1"/>
</dbReference>
<feature type="domain" description="GP-PDE" evidence="1">
    <location>
        <begin position="4"/>
        <end position="242"/>
    </location>
</feature>
<dbReference type="Pfam" id="PF03009">
    <property type="entry name" value="GDPD"/>
    <property type="match status" value="1"/>
</dbReference>
<dbReference type="PANTHER" id="PTHR46211:SF14">
    <property type="entry name" value="GLYCEROPHOSPHODIESTER PHOSPHODIESTERASE"/>
    <property type="match status" value="1"/>
</dbReference>
<proteinExistence type="predicted"/>
<dbReference type="EMBL" id="VNJI01000063">
    <property type="protein sequence ID" value="TVY03922.1"/>
    <property type="molecule type" value="Genomic_DNA"/>
</dbReference>
<dbReference type="InterPro" id="IPR030395">
    <property type="entry name" value="GP_PDE_dom"/>
</dbReference>